<keyword evidence="2" id="KW-0479">Metal-binding</keyword>
<dbReference type="STRING" id="1399860.A0A2C5Y983"/>
<dbReference type="PROSITE" id="PS00892">
    <property type="entry name" value="HIT_1"/>
    <property type="match status" value="1"/>
</dbReference>
<feature type="region of interest" description="Disordered" evidence="7">
    <location>
        <begin position="141"/>
        <end position="175"/>
    </location>
</feature>
<evidence type="ECO:0000259" key="9">
    <source>
        <dbReference type="Pfam" id="PF16278"/>
    </source>
</evidence>
<dbReference type="InterPro" id="IPR036265">
    <property type="entry name" value="HIT-like_sf"/>
</dbReference>
<dbReference type="InterPro" id="IPR019808">
    <property type="entry name" value="Histidine_triad_CS"/>
</dbReference>
<dbReference type="GO" id="GO:0008270">
    <property type="term" value="F:zinc ion binding"/>
    <property type="evidence" value="ECO:0007669"/>
    <property type="project" value="UniProtKB-KW"/>
</dbReference>
<dbReference type="GO" id="GO:0033699">
    <property type="term" value="F:DNA 5'-adenosine monophosphate hydrolase activity"/>
    <property type="evidence" value="ECO:0007669"/>
    <property type="project" value="TreeGrafter"/>
</dbReference>
<dbReference type="Pfam" id="PF16278">
    <property type="entry name" value="zf-C2HE"/>
    <property type="match status" value="1"/>
</dbReference>
<protein>
    <submittedName>
        <fullName evidence="10">Uncharacterized protein</fullName>
    </submittedName>
</protein>
<accession>A0A2C5Y983</accession>
<evidence type="ECO:0000256" key="5">
    <source>
        <dbReference type="ARBA" id="ARBA00023125"/>
    </source>
</evidence>
<keyword evidence="4" id="KW-0862">Zinc</keyword>
<keyword evidence="3" id="KW-0863">Zinc-finger</keyword>
<dbReference type="GO" id="GO:1990165">
    <property type="term" value="F:single-strand break-containing DNA binding"/>
    <property type="evidence" value="ECO:0007669"/>
    <property type="project" value="TreeGrafter"/>
</dbReference>
<keyword evidence="6" id="KW-0539">Nucleus</keyword>
<feature type="domain" description="HIT" evidence="8">
    <location>
        <begin position="46"/>
        <end position="114"/>
    </location>
</feature>
<dbReference type="Gene3D" id="3.30.428.10">
    <property type="entry name" value="HIT-like"/>
    <property type="match status" value="1"/>
</dbReference>
<dbReference type="PANTHER" id="PTHR12486">
    <property type="entry name" value="APRATAXIN-RELATED"/>
    <property type="match status" value="1"/>
</dbReference>
<comment type="subcellular location">
    <subcellularLocation>
        <location evidence="1">Nucleus</location>
    </subcellularLocation>
</comment>
<dbReference type="GO" id="GO:0003725">
    <property type="term" value="F:double-stranded RNA binding"/>
    <property type="evidence" value="ECO:0007669"/>
    <property type="project" value="TreeGrafter"/>
</dbReference>
<evidence type="ECO:0000313" key="11">
    <source>
        <dbReference type="Proteomes" id="UP000226192"/>
    </source>
</evidence>
<evidence type="ECO:0000256" key="1">
    <source>
        <dbReference type="ARBA" id="ARBA00004123"/>
    </source>
</evidence>
<dbReference type="InterPro" id="IPR032566">
    <property type="entry name" value="Znf-C2HE"/>
</dbReference>
<evidence type="ECO:0000256" key="7">
    <source>
        <dbReference type="SAM" id="MobiDB-lite"/>
    </source>
</evidence>
<dbReference type="Pfam" id="PF01230">
    <property type="entry name" value="HIT"/>
    <property type="match status" value="1"/>
</dbReference>
<organism evidence="10 11">
    <name type="scientific">Ophiocordyceps australis</name>
    <dbReference type="NCBI Taxonomy" id="1399860"/>
    <lineage>
        <taxon>Eukaryota</taxon>
        <taxon>Fungi</taxon>
        <taxon>Dikarya</taxon>
        <taxon>Ascomycota</taxon>
        <taxon>Pezizomycotina</taxon>
        <taxon>Sordariomycetes</taxon>
        <taxon>Hypocreomycetidae</taxon>
        <taxon>Hypocreales</taxon>
        <taxon>Ophiocordycipitaceae</taxon>
        <taxon>Ophiocordyceps</taxon>
    </lineage>
</organism>
<reference evidence="10 11" key="1">
    <citation type="submission" date="2017-06" db="EMBL/GenBank/DDBJ databases">
        <title>Ant-infecting Ophiocordyceps genomes reveal a high diversity of potential behavioral manipulation genes and a possible major role for enterotoxins.</title>
        <authorList>
            <person name="De Bekker C."/>
            <person name="Evans H.C."/>
            <person name="Brachmann A."/>
            <person name="Hughes D.P."/>
        </authorList>
    </citation>
    <scope>NUCLEOTIDE SEQUENCE [LARGE SCALE GENOMIC DNA]</scope>
    <source>
        <strain evidence="10 11">Map64</strain>
    </source>
</reference>
<dbReference type="Proteomes" id="UP000226192">
    <property type="component" value="Unassembled WGS sequence"/>
</dbReference>
<evidence type="ECO:0000259" key="8">
    <source>
        <dbReference type="Pfam" id="PF01230"/>
    </source>
</evidence>
<evidence type="ECO:0000256" key="3">
    <source>
        <dbReference type="ARBA" id="ARBA00022771"/>
    </source>
</evidence>
<name>A0A2C5Y983_9HYPO</name>
<dbReference type="GO" id="GO:0003697">
    <property type="term" value="F:single-stranded DNA binding"/>
    <property type="evidence" value="ECO:0007669"/>
    <property type="project" value="TreeGrafter"/>
</dbReference>
<keyword evidence="5" id="KW-0238">DNA-binding</keyword>
<dbReference type="SUPFAM" id="SSF54197">
    <property type="entry name" value="HIT-like"/>
    <property type="match status" value="2"/>
</dbReference>
<dbReference type="EMBL" id="NJET01000049">
    <property type="protein sequence ID" value="PHH63441.1"/>
    <property type="molecule type" value="Genomic_DNA"/>
</dbReference>
<dbReference type="PANTHER" id="PTHR12486:SF4">
    <property type="entry name" value="APRATAXIN"/>
    <property type="match status" value="1"/>
</dbReference>
<dbReference type="OrthoDB" id="3512845at2759"/>
<feature type="compositionally biased region" description="Polar residues" evidence="7">
    <location>
        <begin position="1"/>
        <end position="22"/>
    </location>
</feature>
<dbReference type="GO" id="GO:0030983">
    <property type="term" value="F:mismatched DNA binding"/>
    <property type="evidence" value="ECO:0007669"/>
    <property type="project" value="TreeGrafter"/>
</dbReference>
<evidence type="ECO:0000256" key="2">
    <source>
        <dbReference type="ARBA" id="ARBA00022723"/>
    </source>
</evidence>
<feature type="region of interest" description="Disordered" evidence="7">
    <location>
        <begin position="1"/>
        <end position="27"/>
    </location>
</feature>
<dbReference type="Pfam" id="PF11969">
    <property type="entry name" value="DcpS_C"/>
    <property type="match status" value="1"/>
</dbReference>
<dbReference type="InterPro" id="IPR011146">
    <property type="entry name" value="HIT-like"/>
</dbReference>
<proteinExistence type="predicted"/>
<comment type="caution">
    <text evidence="10">The sequence shown here is derived from an EMBL/GenBank/DDBJ whole genome shotgun (WGS) entry which is preliminary data.</text>
</comment>
<gene>
    <name evidence="10" type="ORF">CDD81_5820</name>
</gene>
<evidence type="ECO:0000256" key="4">
    <source>
        <dbReference type="ARBA" id="ARBA00022833"/>
    </source>
</evidence>
<dbReference type="GO" id="GO:0000012">
    <property type="term" value="P:single strand break repair"/>
    <property type="evidence" value="ECO:0007669"/>
    <property type="project" value="TreeGrafter"/>
</dbReference>
<dbReference type="GO" id="GO:0005634">
    <property type="term" value="C:nucleus"/>
    <property type="evidence" value="ECO:0007669"/>
    <property type="project" value="UniProtKB-SubCell"/>
</dbReference>
<feature type="domain" description="Aprataxin C2HE/C2H2/C2HC zinc finger" evidence="9">
    <location>
        <begin position="217"/>
        <end position="277"/>
    </location>
</feature>
<evidence type="ECO:0000313" key="10">
    <source>
        <dbReference type="EMBL" id="PHH63441.1"/>
    </source>
</evidence>
<keyword evidence="11" id="KW-1185">Reference proteome</keyword>
<evidence type="ECO:0000256" key="6">
    <source>
        <dbReference type="ARBA" id="ARBA00023242"/>
    </source>
</evidence>
<dbReference type="AlphaFoldDB" id="A0A2C5Y983"/>
<sequence length="281" mass="31865">MAASRQSSRGSKHQQTASSSDSGYGRPPFKNRMALGAFIADPGAYPGQVIFYDDDFVAVRDAFPKATVHALLLPRRPHDALLQRPLEVLAGNEELLGRLRLAAERLRRLVAAELARELGGYSRRDERRQAVLDGEEAVAVAVRGGGRGSEEEEEEEEQQQQQQQQQDSGLPPGRDWAAEVRCGVHAVPSMRHLHVHVVSRDMHSASLRHRKHYNSFNTPFFVALHELPVPPEDPRRNSRNLPGTPYLARDLVCWRCGRNFGNQFRRLKEHLEAEFDEWKRE</sequence>